<reference evidence="2 3" key="1">
    <citation type="submission" date="2024-05" db="EMBL/GenBank/DDBJ databases">
        <title>A high-quality chromosomal-level genome assembly of Topmouth culter (Culter alburnus).</title>
        <authorList>
            <person name="Zhao H."/>
        </authorList>
    </citation>
    <scope>NUCLEOTIDE SEQUENCE [LARGE SCALE GENOMIC DNA]</scope>
    <source>
        <strain evidence="2">CATC2023</strain>
        <tissue evidence="2">Muscle</tissue>
    </source>
</reference>
<dbReference type="Proteomes" id="UP001479290">
    <property type="component" value="Unassembled WGS sequence"/>
</dbReference>
<feature type="compositionally biased region" description="Low complexity" evidence="1">
    <location>
        <begin position="195"/>
        <end position="209"/>
    </location>
</feature>
<dbReference type="AlphaFoldDB" id="A0AAW2AD22"/>
<name>A0AAW2AD22_CULAL</name>
<keyword evidence="3" id="KW-1185">Reference proteome</keyword>
<proteinExistence type="predicted"/>
<evidence type="ECO:0000313" key="3">
    <source>
        <dbReference type="Proteomes" id="UP001479290"/>
    </source>
</evidence>
<gene>
    <name evidence="2" type="ORF">ABG768_024913</name>
</gene>
<feature type="compositionally biased region" description="Polar residues" evidence="1">
    <location>
        <begin position="210"/>
        <end position="233"/>
    </location>
</feature>
<feature type="region of interest" description="Disordered" evidence="1">
    <location>
        <begin position="177"/>
        <end position="285"/>
    </location>
</feature>
<evidence type="ECO:0000313" key="2">
    <source>
        <dbReference type="EMBL" id="KAK9971551.1"/>
    </source>
</evidence>
<dbReference type="EMBL" id="JAWDJR010000007">
    <property type="protein sequence ID" value="KAK9971551.1"/>
    <property type="molecule type" value="Genomic_DNA"/>
</dbReference>
<organism evidence="2 3">
    <name type="scientific">Culter alburnus</name>
    <name type="common">Topmouth culter</name>
    <dbReference type="NCBI Taxonomy" id="194366"/>
    <lineage>
        <taxon>Eukaryota</taxon>
        <taxon>Metazoa</taxon>
        <taxon>Chordata</taxon>
        <taxon>Craniata</taxon>
        <taxon>Vertebrata</taxon>
        <taxon>Euteleostomi</taxon>
        <taxon>Actinopterygii</taxon>
        <taxon>Neopterygii</taxon>
        <taxon>Teleostei</taxon>
        <taxon>Ostariophysi</taxon>
        <taxon>Cypriniformes</taxon>
        <taxon>Xenocyprididae</taxon>
        <taxon>Xenocypridinae</taxon>
        <taxon>Culter</taxon>
    </lineage>
</organism>
<evidence type="ECO:0000256" key="1">
    <source>
        <dbReference type="SAM" id="MobiDB-lite"/>
    </source>
</evidence>
<feature type="compositionally biased region" description="Polar residues" evidence="1">
    <location>
        <begin position="50"/>
        <end position="59"/>
    </location>
</feature>
<feature type="compositionally biased region" description="Pro residues" evidence="1">
    <location>
        <begin position="70"/>
        <end position="81"/>
    </location>
</feature>
<sequence length="285" mass="29782">MSCHPKLGCPPQNDHPNPTPQPEGPAPAPPAAELQPDNQPPPVQPALNPSEPSNPTPHQVQPHGDLTNPMPQPEGPAPAPPATELHPDNQPPPVQPALNSSDPSNPAPHQLHGGCPPPNQFANPMPQQEGIELVSLATEFKNQPPPVQTVMNPSGPINAVQYQINPYGGYPVQCYLPNPMSKPEAPAPAPPAELQPVNQPAPVQPVVNPSGPSNPAPQQGQPYAGSPVQNNLPNLMPHVPAPAAPAELQSVNQPAPVQPVMNPSGPINPTPHQGQLYAGKHRLKG</sequence>
<accession>A0AAW2AD22</accession>
<feature type="region of interest" description="Disordered" evidence="1">
    <location>
        <begin position="1"/>
        <end position="152"/>
    </location>
</feature>
<comment type="caution">
    <text evidence="2">The sequence shown here is derived from an EMBL/GenBank/DDBJ whole genome shotgun (WGS) entry which is preliminary data.</text>
</comment>
<feature type="compositionally biased region" description="Pro residues" evidence="1">
    <location>
        <begin position="17"/>
        <end position="30"/>
    </location>
</feature>
<protein>
    <submittedName>
        <fullName evidence="2">Uncharacterized protein</fullName>
    </submittedName>
</protein>